<dbReference type="InterPro" id="IPR011004">
    <property type="entry name" value="Trimer_LpxA-like_sf"/>
</dbReference>
<dbReference type="CDD" id="cd04647">
    <property type="entry name" value="LbH_MAT_like"/>
    <property type="match status" value="1"/>
</dbReference>
<dbReference type="OrthoDB" id="9812571at2"/>
<dbReference type="RefSeq" id="WP_109682892.1">
    <property type="nucleotide sequence ID" value="NZ_QGGP01000006.1"/>
</dbReference>
<reference evidence="4 5" key="1">
    <citation type="submission" date="2018-05" db="EMBL/GenBank/DDBJ databases">
        <title>Genomic Encyclopedia of Archaeal and Bacterial Type Strains, Phase II (KMG-II): from individual species to whole genera.</title>
        <authorList>
            <person name="Goeker M."/>
        </authorList>
    </citation>
    <scope>NUCLEOTIDE SEQUENCE [LARGE SCALE GENOMIC DNA]</scope>
    <source>
        <strain evidence="4 5">DSM 22637</strain>
    </source>
</reference>
<gene>
    <name evidence="4" type="ORF">LX78_02409</name>
</gene>
<dbReference type="PROSITE" id="PS00101">
    <property type="entry name" value="HEXAPEP_TRANSFERASES"/>
    <property type="match status" value="1"/>
</dbReference>
<comment type="caution">
    <text evidence="4">The sequence shown here is derived from an EMBL/GenBank/DDBJ whole genome shotgun (WGS) entry which is preliminary data.</text>
</comment>
<evidence type="ECO:0000256" key="2">
    <source>
        <dbReference type="ARBA" id="ARBA00022737"/>
    </source>
</evidence>
<dbReference type="Pfam" id="PF14602">
    <property type="entry name" value="Hexapep_2"/>
    <property type="match status" value="2"/>
</dbReference>
<dbReference type="InterPro" id="IPR001451">
    <property type="entry name" value="Hexapep"/>
</dbReference>
<evidence type="ECO:0000256" key="3">
    <source>
        <dbReference type="ARBA" id="ARBA00023315"/>
    </source>
</evidence>
<dbReference type="InterPro" id="IPR018357">
    <property type="entry name" value="Hexapep_transf_CS"/>
</dbReference>
<accession>A0A316E509</accession>
<keyword evidence="1 4" id="KW-0808">Transferase</keyword>
<dbReference type="Gene3D" id="2.160.10.10">
    <property type="entry name" value="Hexapeptide repeat proteins"/>
    <property type="match status" value="1"/>
</dbReference>
<keyword evidence="5" id="KW-1185">Reference proteome</keyword>
<dbReference type="EMBL" id="QGGP01000006">
    <property type="protein sequence ID" value="PWK18010.1"/>
    <property type="molecule type" value="Genomic_DNA"/>
</dbReference>
<name>A0A316E509_9FLAO</name>
<dbReference type="AlphaFoldDB" id="A0A316E509"/>
<proteinExistence type="predicted"/>
<evidence type="ECO:0000256" key="1">
    <source>
        <dbReference type="ARBA" id="ARBA00022679"/>
    </source>
</evidence>
<dbReference type="InterPro" id="IPR051159">
    <property type="entry name" value="Hexapeptide_acetyltransf"/>
</dbReference>
<sequence length="138" mass="14886">MKTIIRKLTFYVGQVIRFIYYSYLRMNGIKIGDNTFISLGAKIDTQFGEIIIGDNVHITSGCVLLAHDGAIKQMKPDANPRGKIVIGDNVFIGVNAVVLMNVSIGENSVIGAGSIVNKDIPANVLAIGNPVKILRDLS</sequence>
<evidence type="ECO:0000313" key="4">
    <source>
        <dbReference type="EMBL" id="PWK18010.1"/>
    </source>
</evidence>
<organism evidence="4 5">
    <name type="scientific">Xanthomarina spongicola</name>
    <dbReference type="NCBI Taxonomy" id="570520"/>
    <lineage>
        <taxon>Bacteria</taxon>
        <taxon>Pseudomonadati</taxon>
        <taxon>Bacteroidota</taxon>
        <taxon>Flavobacteriia</taxon>
        <taxon>Flavobacteriales</taxon>
        <taxon>Flavobacteriaceae</taxon>
        <taxon>Xanthomarina</taxon>
    </lineage>
</organism>
<dbReference type="PANTHER" id="PTHR23416">
    <property type="entry name" value="SIALIC ACID SYNTHASE-RELATED"/>
    <property type="match status" value="1"/>
</dbReference>
<keyword evidence="2" id="KW-0677">Repeat</keyword>
<dbReference type="SUPFAM" id="SSF51161">
    <property type="entry name" value="Trimeric LpxA-like enzymes"/>
    <property type="match status" value="1"/>
</dbReference>
<evidence type="ECO:0000313" key="5">
    <source>
        <dbReference type="Proteomes" id="UP000245430"/>
    </source>
</evidence>
<dbReference type="Proteomes" id="UP000245430">
    <property type="component" value="Unassembled WGS sequence"/>
</dbReference>
<keyword evidence="3" id="KW-0012">Acyltransferase</keyword>
<protein>
    <submittedName>
        <fullName evidence="4">Succinyltransferase-like protein</fullName>
    </submittedName>
</protein>
<dbReference type="GO" id="GO:0016746">
    <property type="term" value="F:acyltransferase activity"/>
    <property type="evidence" value="ECO:0007669"/>
    <property type="project" value="UniProtKB-KW"/>
</dbReference>